<evidence type="ECO:0000259" key="6">
    <source>
        <dbReference type="Pfam" id="PF08281"/>
    </source>
</evidence>
<protein>
    <submittedName>
        <fullName evidence="7">RNA polymerase sigma-70 factor</fullName>
    </submittedName>
</protein>
<dbReference type="GO" id="GO:0016987">
    <property type="term" value="F:sigma factor activity"/>
    <property type="evidence" value="ECO:0007669"/>
    <property type="project" value="UniProtKB-KW"/>
</dbReference>
<evidence type="ECO:0000256" key="3">
    <source>
        <dbReference type="ARBA" id="ARBA00023082"/>
    </source>
</evidence>
<dbReference type="Proteomes" id="UP001214530">
    <property type="component" value="Chromosome"/>
</dbReference>
<dbReference type="Pfam" id="PF08281">
    <property type="entry name" value="Sigma70_r4_2"/>
    <property type="match status" value="1"/>
</dbReference>
<dbReference type="NCBIfam" id="TIGR02937">
    <property type="entry name" value="sigma70-ECF"/>
    <property type="match status" value="1"/>
</dbReference>
<dbReference type="PANTHER" id="PTHR43133:SF46">
    <property type="entry name" value="RNA POLYMERASE SIGMA-70 FACTOR ECF SUBFAMILY"/>
    <property type="match status" value="1"/>
</dbReference>
<sequence length="202" mass="23302">MGKAIHRLINEAELFAGVAMGDEHCFEVIYNHYAQRLFPFVDKKVRSRSLTEEIIQDIFVQLWINRHLLENVQYPTTYLFNIAANKTLAYLRKISNNQKLVDKMASAFPDYTNETEEQLIVEESARVIELAVSQLPEQRRLIWELSRNEGLSHKQIAERLGISSSTVNNQLGHAMQHVREVLDKRANLLTLSIIILLSDSKL</sequence>
<dbReference type="NCBIfam" id="TIGR02985">
    <property type="entry name" value="Sig70_bacteroi1"/>
    <property type="match status" value="1"/>
</dbReference>
<keyword evidence="2" id="KW-0805">Transcription regulation</keyword>
<dbReference type="Gene3D" id="1.10.10.10">
    <property type="entry name" value="Winged helix-like DNA-binding domain superfamily/Winged helix DNA-binding domain"/>
    <property type="match status" value="1"/>
</dbReference>
<dbReference type="PANTHER" id="PTHR43133">
    <property type="entry name" value="RNA POLYMERASE ECF-TYPE SIGMA FACTO"/>
    <property type="match status" value="1"/>
</dbReference>
<feature type="domain" description="RNA polymerase sigma factor 70 region 4 type 2" evidence="6">
    <location>
        <begin position="127"/>
        <end position="177"/>
    </location>
</feature>
<dbReference type="InterPro" id="IPR014327">
    <property type="entry name" value="RNA_pol_sigma70_bacteroid"/>
</dbReference>
<dbReference type="InterPro" id="IPR007627">
    <property type="entry name" value="RNA_pol_sigma70_r2"/>
</dbReference>
<evidence type="ECO:0000313" key="7">
    <source>
        <dbReference type="EMBL" id="WEK20406.1"/>
    </source>
</evidence>
<evidence type="ECO:0000256" key="2">
    <source>
        <dbReference type="ARBA" id="ARBA00023015"/>
    </source>
</evidence>
<comment type="similarity">
    <text evidence="1">Belongs to the sigma-70 factor family. ECF subfamily.</text>
</comment>
<dbReference type="InterPro" id="IPR014284">
    <property type="entry name" value="RNA_pol_sigma-70_dom"/>
</dbReference>
<dbReference type="InterPro" id="IPR013249">
    <property type="entry name" value="RNA_pol_sigma70_r4_t2"/>
</dbReference>
<name>A0AAJ5W9F2_9SPHI</name>
<dbReference type="InterPro" id="IPR013324">
    <property type="entry name" value="RNA_pol_sigma_r3/r4-like"/>
</dbReference>
<evidence type="ECO:0000313" key="8">
    <source>
        <dbReference type="Proteomes" id="UP001214530"/>
    </source>
</evidence>
<dbReference type="InterPro" id="IPR036388">
    <property type="entry name" value="WH-like_DNA-bd_sf"/>
</dbReference>
<evidence type="ECO:0000256" key="4">
    <source>
        <dbReference type="ARBA" id="ARBA00023163"/>
    </source>
</evidence>
<evidence type="ECO:0000259" key="5">
    <source>
        <dbReference type="Pfam" id="PF04542"/>
    </source>
</evidence>
<dbReference type="SUPFAM" id="SSF88946">
    <property type="entry name" value="Sigma2 domain of RNA polymerase sigma factors"/>
    <property type="match status" value="1"/>
</dbReference>
<dbReference type="InterPro" id="IPR013325">
    <property type="entry name" value="RNA_pol_sigma_r2"/>
</dbReference>
<dbReference type="GO" id="GO:0003677">
    <property type="term" value="F:DNA binding"/>
    <property type="evidence" value="ECO:0007669"/>
    <property type="project" value="InterPro"/>
</dbReference>
<dbReference type="Pfam" id="PF04542">
    <property type="entry name" value="Sigma70_r2"/>
    <property type="match status" value="1"/>
</dbReference>
<accession>A0AAJ5W9F2</accession>
<reference evidence="7" key="1">
    <citation type="submission" date="2023-03" db="EMBL/GenBank/DDBJ databases">
        <title>Andean soil-derived lignocellulolytic bacterial consortium as a source of novel taxa and putative plastic-active enzymes.</title>
        <authorList>
            <person name="Diaz-Garcia L."/>
            <person name="Chuvochina M."/>
            <person name="Feuerriegel G."/>
            <person name="Bunk B."/>
            <person name="Sproer C."/>
            <person name="Streit W.R."/>
            <person name="Rodriguez L.M."/>
            <person name="Overmann J."/>
            <person name="Jimenez D.J."/>
        </authorList>
    </citation>
    <scope>NUCLEOTIDE SEQUENCE</scope>
    <source>
        <strain evidence="7">MAG 3858</strain>
    </source>
</reference>
<evidence type="ECO:0000256" key="1">
    <source>
        <dbReference type="ARBA" id="ARBA00010641"/>
    </source>
</evidence>
<gene>
    <name evidence="7" type="ORF">P0Y49_04545</name>
</gene>
<keyword evidence="3" id="KW-0731">Sigma factor</keyword>
<keyword evidence="4" id="KW-0804">Transcription</keyword>
<proteinExistence type="inferred from homology"/>
<dbReference type="AlphaFoldDB" id="A0AAJ5W9F2"/>
<dbReference type="GO" id="GO:0006352">
    <property type="term" value="P:DNA-templated transcription initiation"/>
    <property type="evidence" value="ECO:0007669"/>
    <property type="project" value="InterPro"/>
</dbReference>
<feature type="domain" description="RNA polymerase sigma-70 region 2" evidence="5">
    <location>
        <begin position="29"/>
        <end position="93"/>
    </location>
</feature>
<dbReference type="InterPro" id="IPR039425">
    <property type="entry name" value="RNA_pol_sigma-70-like"/>
</dbReference>
<organism evidence="7 8">
    <name type="scientific">Candidatus Pedobacter colombiensis</name>
    <dbReference type="NCBI Taxonomy" id="3121371"/>
    <lineage>
        <taxon>Bacteria</taxon>
        <taxon>Pseudomonadati</taxon>
        <taxon>Bacteroidota</taxon>
        <taxon>Sphingobacteriia</taxon>
        <taxon>Sphingobacteriales</taxon>
        <taxon>Sphingobacteriaceae</taxon>
        <taxon>Pedobacter</taxon>
    </lineage>
</organism>
<dbReference type="Gene3D" id="1.10.1740.10">
    <property type="match status" value="1"/>
</dbReference>
<dbReference type="EMBL" id="CP119313">
    <property type="protein sequence ID" value="WEK20406.1"/>
    <property type="molecule type" value="Genomic_DNA"/>
</dbReference>
<dbReference type="SUPFAM" id="SSF88659">
    <property type="entry name" value="Sigma3 and sigma4 domains of RNA polymerase sigma factors"/>
    <property type="match status" value="1"/>
</dbReference>